<accession>A0ACB8RED8</accession>
<dbReference type="EMBL" id="MU276086">
    <property type="protein sequence ID" value="KAI0042051.1"/>
    <property type="molecule type" value="Genomic_DNA"/>
</dbReference>
<evidence type="ECO:0000313" key="1">
    <source>
        <dbReference type="EMBL" id="KAI0042051.1"/>
    </source>
</evidence>
<reference evidence="1" key="1">
    <citation type="submission" date="2021-02" db="EMBL/GenBank/DDBJ databases">
        <authorList>
            <consortium name="DOE Joint Genome Institute"/>
            <person name="Ahrendt S."/>
            <person name="Looney B.P."/>
            <person name="Miyauchi S."/>
            <person name="Morin E."/>
            <person name="Drula E."/>
            <person name="Courty P.E."/>
            <person name="Chicoki N."/>
            <person name="Fauchery L."/>
            <person name="Kohler A."/>
            <person name="Kuo A."/>
            <person name="Labutti K."/>
            <person name="Pangilinan J."/>
            <person name="Lipzen A."/>
            <person name="Riley R."/>
            <person name="Andreopoulos W."/>
            <person name="He G."/>
            <person name="Johnson J."/>
            <person name="Barry K.W."/>
            <person name="Grigoriev I.V."/>
            <person name="Nagy L."/>
            <person name="Hibbett D."/>
            <person name="Henrissat B."/>
            <person name="Matheny P.B."/>
            <person name="Labbe J."/>
            <person name="Martin F."/>
        </authorList>
    </citation>
    <scope>NUCLEOTIDE SEQUENCE</scope>
    <source>
        <strain evidence="1">FP105234-sp</strain>
    </source>
</reference>
<organism evidence="1 2">
    <name type="scientific">Auriscalpium vulgare</name>
    <dbReference type="NCBI Taxonomy" id="40419"/>
    <lineage>
        <taxon>Eukaryota</taxon>
        <taxon>Fungi</taxon>
        <taxon>Dikarya</taxon>
        <taxon>Basidiomycota</taxon>
        <taxon>Agaricomycotina</taxon>
        <taxon>Agaricomycetes</taxon>
        <taxon>Russulales</taxon>
        <taxon>Auriscalpiaceae</taxon>
        <taxon>Auriscalpium</taxon>
    </lineage>
</organism>
<proteinExistence type="predicted"/>
<protein>
    <submittedName>
        <fullName evidence="1">C-factor</fullName>
    </submittedName>
</protein>
<sequence>MSKTFTWLVTGSNRGIGFEFVKQLVASSANVVVATCRQPESATALKDLVGSAAGKLHIVALDVSDAASIKASAAAANEVLSEHGLDYLISNAGIMQAMDGPFDATEEALLTHFKANVAGPALVAQAYLPYLEKGERKVIVNVSSGLGSIGLAFGAKQASYSISKTALNMLTYKQAADRPDIISIVVDPGWVKTDMGGPNAQVEPQDSVSGQLKVITSVTKEDSGKYYRYDGENLPW</sequence>
<name>A0ACB8RED8_9AGAM</name>
<evidence type="ECO:0000313" key="2">
    <source>
        <dbReference type="Proteomes" id="UP000814033"/>
    </source>
</evidence>
<gene>
    <name evidence="1" type="ORF">FA95DRAFT_1525767</name>
</gene>
<comment type="caution">
    <text evidence="1">The sequence shown here is derived from an EMBL/GenBank/DDBJ whole genome shotgun (WGS) entry which is preliminary data.</text>
</comment>
<reference evidence="1" key="2">
    <citation type="journal article" date="2022" name="New Phytol.">
        <title>Evolutionary transition to the ectomycorrhizal habit in the genomes of a hyperdiverse lineage of mushroom-forming fungi.</title>
        <authorList>
            <person name="Looney B."/>
            <person name="Miyauchi S."/>
            <person name="Morin E."/>
            <person name="Drula E."/>
            <person name="Courty P.E."/>
            <person name="Kohler A."/>
            <person name="Kuo A."/>
            <person name="LaButti K."/>
            <person name="Pangilinan J."/>
            <person name="Lipzen A."/>
            <person name="Riley R."/>
            <person name="Andreopoulos W."/>
            <person name="He G."/>
            <person name="Johnson J."/>
            <person name="Nolan M."/>
            <person name="Tritt A."/>
            <person name="Barry K.W."/>
            <person name="Grigoriev I.V."/>
            <person name="Nagy L.G."/>
            <person name="Hibbett D."/>
            <person name="Henrissat B."/>
            <person name="Matheny P.B."/>
            <person name="Labbe J."/>
            <person name="Martin F.M."/>
        </authorList>
    </citation>
    <scope>NUCLEOTIDE SEQUENCE</scope>
    <source>
        <strain evidence="1">FP105234-sp</strain>
    </source>
</reference>
<dbReference type="Proteomes" id="UP000814033">
    <property type="component" value="Unassembled WGS sequence"/>
</dbReference>
<keyword evidence="2" id="KW-1185">Reference proteome</keyword>